<evidence type="ECO:0000313" key="1">
    <source>
        <dbReference type="EMBL" id="KAI4867251.1"/>
    </source>
</evidence>
<evidence type="ECO:0000313" key="2">
    <source>
        <dbReference type="Proteomes" id="UP001497700"/>
    </source>
</evidence>
<gene>
    <name evidence="1" type="ORF">F4820DRAFT_213631</name>
</gene>
<proteinExistence type="predicted"/>
<dbReference type="EMBL" id="MU393449">
    <property type="protein sequence ID" value="KAI4867251.1"/>
    <property type="molecule type" value="Genomic_DNA"/>
</dbReference>
<organism evidence="1 2">
    <name type="scientific">Hypoxylon rubiginosum</name>
    <dbReference type="NCBI Taxonomy" id="110542"/>
    <lineage>
        <taxon>Eukaryota</taxon>
        <taxon>Fungi</taxon>
        <taxon>Dikarya</taxon>
        <taxon>Ascomycota</taxon>
        <taxon>Pezizomycotina</taxon>
        <taxon>Sordariomycetes</taxon>
        <taxon>Xylariomycetidae</taxon>
        <taxon>Xylariales</taxon>
        <taxon>Hypoxylaceae</taxon>
        <taxon>Hypoxylon</taxon>
    </lineage>
</organism>
<comment type="caution">
    <text evidence="1">The sequence shown here is derived from an EMBL/GenBank/DDBJ whole genome shotgun (WGS) entry which is preliminary data.</text>
</comment>
<sequence>MRISIGRPLVISLLLALRSRQLSYLAVGDASRKSNHCTTGASYSIQTVGRRHLFLFAPVLLSNARATYRGFVPCSGDWQMLLLHTFGNSHCTEEGCF</sequence>
<protein>
    <submittedName>
        <fullName evidence="1">Uncharacterized protein</fullName>
    </submittedName>
</protein>
<accession>A0ACB9Z7C6</accession>
<name>A0ACB9Z7C6_9PEZI</name>
<keyword evidence="2" id="KW-1185">Reference proteome</keyword>
<dbReference type="Proteomes" id="UP001497700">
    <property type="component" value="Unassembled WGS sequence"/>
</dbReference>
<reference evidence="1 2" key="1">
    <citation type="journal article" date="2022" name="New Phytol.">
        <title>Ecological generalism drives hyperdiversity of secondary metabolite gene clusters in xylarialean endophytes.</title>
        <authorList>
            <person name="Franco M.E.E."/>
            <person name="Wisecaver J.H."/>
            <person name="Arnold A.E."/>
            <person name="Ju Y.M."/>
            <person name="Slot J.C."/>
            <person name="Ahrendt S."/>
            <person name="Moore L.P."/>
            <person name="Eastman K.E."/>
            <person name="Scott K."/>
            <person name="Konkel Z."/>
            <person name="Mondo S.J."/>
            <person name="Kuo A."/>
            <person name="Hayes R.D."/>
            <person name="Haridas S."/>
            <person name="Andreopoulos B."/>
            <person name="Riley R."/>
            <person name="LaButti K."/>
            <person name="Pangilinan J."/>
            <person name="Lipzen A."/>
            <person name="Amirebrahimi M."/>
            <person name="Yan J."/>
            <person name="Adam C."/>
            <person name="Keymanesh K."/>
            <person name="Ng V."/>
            <person name="Louie K."/>
            <person name="Northen T."/>
            <person name="Drula E."/>
            <person name="Henrissat B."/>
            <person name="Hsieh H.M."/>
            <person name="Youens-Clark K."/>
            <person name="Lutzoni F."/>
            <person name="Miadlikowska J."/>
            <person name="Eastwood D.C."/>
            <person name="Hamelin R.C."/>
            <person name="Grigoriev I.V."/>
            <person name="U'Ren J.M."/>
        </authorList>
    </citation>
    <scope>NUCLEOTIDE SEQUENCE [LARGE SCALE GENOMIC DNA]</scope>
    <source>
        <strain evidence="1 2">CBS 119005</strain>
    </source>
</reference>